<dbReference type="Proteomes" id="UP000051500">
    <property type="component" value="Unassembled WGS sequence"/>
</dbReference>
<dbReference type="AlphaFoldDB" id="A0A0R2KHQ9"/>
<keyword evidence="3 8" id="KW-0347">Helicase</keyword>
<name>A0A0R2KHQ9_9LACO</name>
<evidence type="ECO:0000256" key="5">
    <source>
        <dbReference type="ARBA" id="ARBA00023125"/>
    </source>
</evidence>
<sequence>MEEAKLLEILQTEYQYPSFRPGQVETLQKLLNNEATLAVLPTGTGKSLCYQLYQRIQRKTVLIISPLISLMQDQVEQLKYLGDKKVVALNSQLSYAERQYVMQHLSMYDFIYMSPEMLQNQDIFPLIRKLNLGLLVIDEAHCISQWGPDFRPDYLELGRLKKQLGNPLTLALTATATTKVTQDILENLELNPANIVRCSVDRPNIYLDVKEVTDDQAKQDLLVEMVQNLQGPGLIYFSSKRKAEEISALLNAQTNLRVATYHADLGLEQRYMIQHQFLDDELDIICATSAFGMGVNKKNIRYVLHYHYPSDLESYVQEIGRAGRDGQQSYAGLIYAKQDYNLQVNLLEKTIPDQNEIRYYSQNPELITADSPERIQLIQHLLAKKQTEEQILQYFKQRRNEKYQGIAGMITYLTSDGCKRDEILSYFGEEKQTQKPRYCCCETSVSYEQLGLMHQSDAQKLSVQPIATYQDVLAKLFKTK</sequence>
<dbReference type="InterPro" id="IPR002464">
    <property type="entry name" value="DNA/RNA_helicase_DEAH_CS"/>
</dbReference>
<dbReference type="PROSITE" id="PS51192">
    <property type="entry name" value="HELICASE_ATP_BIND_1"/>
    <property type="match status" value="1"/>
</dbReference>
<protein>
    <submittedName>
        <fullName evidence="8">ATP-dependent DNA helicase</fullName>
    </submittedName>
</protein>
<reference evidence="8 9" key="1">
    <citation type="journal article" date="2015" name="Genome Announc.">
        <title>Expanding the biotechnology potential of lactobacilli through comparative genomics of 213 strains and associated genera.</title>
        <authorList>
            <person name="Sun Z."/>
            <person name="Harris H.M."/>
            <person name="McCann A."/>
            <person name="Guo C."/>
            <person name="Argimon S."/>
            <person name="Zhang W."/>
            <person name="Yang X."/>
            <person name="Jeffery I.B."/>
            <person name="Cooney J.C."/>
            <person name="Kagawa T.F."/>
            <person name="Liu W."/>
            <person name="Song Y."/>
            <person name="Salvetti E."/>
            <person name="Wrobel A."/>
            <person name="Rasinkangas P."/>
            <person name="Parkhill J."/>
            <person name="Rea M.C."/>
            <person name="O'Sullivan O."/>
            <person name="Ritari J."/>
            <person name="Douillard F.P."/>
            <person name="Paul Ross R."/>
            <person name="Yang R."/>
            <person name="Briner A.E."/>
            <person name="Felis G.E."/>
            <person name="de Vos W.M."/>
            <person name="Barrangou R."/>
            <person name="Klaenhammer T.R."/>
            <person name="Caufield P.W."/>
            <person name="Cui Y."/>
            <person name="Zhang H."/>
            <person name="O'Toole P.W."/>
        </authorList>
    </citation>
    <scope>NUCLEOTIDE SEQUENCE [LARGE SCALE GENOMIC DNA]</scope>
    <source>
        <strain evidence="8 9">DSM 22408</strain>
    </source>
</reference>
<dbReference type="OrthoDB" id="9763310at2"/>
<dbReference type="PROSITE" id="PS51194">
    <property type="entry name" value="HELICASE_CTER"/>
    <property type="match status" value="1"/>
</dbReference>
<dbReference type="InterPro" id="IPR027417">
    <property type="entry name" value="P-loop_NTPase"/>
</dbReference>
<dbReference type="GO" id="GO:0005524">
    <property type="term" value="F:ATP binding"/>
    <property type="evidence" value="ECO:0007669"/>
    <property type="project" value="UniProtKB-KW"/>
</dbReference>
<dbReference type="InterPro" id="IPR011545">
    <property type="entry name" value="DEAD/DEAH_box_helicase_dom"/>
</dbReference>
<proteinExistence type="predicted"/>
<dbReference type="GO" id="GO:0016787">
    <property type="term" value="F:hydrolase activity"/>
    <property type="evidence" value="ECO:0007669"/>
    <property type="project" value="UniProtKB-KW"/>
</dbReference>
<dbReference type="PATRIC" id="fig|1122146.4.peg.892"/>
<accession>A0A0R2KHQ9</accession>
<keyword evidence="9" id="KW-1185">Reference proteome</keyword>
<dbReference type="NCBIfam" id="TIGR00614">
    <property type="entry name" value="recQ_fam"/>
    <property type="match status" value="1"/>
</dbReference>
<comment type="caution">
    <text evidence="8">The sequence shown here is derived from an EMBL/GenBank/DDBJ whole genome shotgun (WGS) entry which is preliminary data.</text>
</comment>
<dbReference type="EMBL" id="JQBZ01000025">
    <property type="protein sequence ID" value="KRN88888.1"/>
    <property type="molecule type" value="Genomic_DNA"/>
</dbReference>
<dbReference type="GO" id="GO:0005737">
    <property type="term" value="C:cytoplasm"/>
    <property type="evidence" value="ECO:0007669"/>
    <property type="project" value="TreeGrafter"/>
</dbReference>
<evidence type="ECO:0000256" key="2">
    <source>
        <dbReference type="ARBA" id="ARBA00022801"/>
    </source>
</evidence>
<dbReference type="GO" id="GO:0009378">
    <property type="term" value="F:four-way junction helicase activity"/>
    <property type="evidence" value="ECO:0007669"/>
    <property type="project" value="TreeGrafter"/>
</dbReference>
<evidence type="ECO:0000256" key="1">
    <source>
        <dbReference type="ARBA" id="ARBA00022741"/>
    </source>
</evidence>
<dbReference type="Pfam" id="PF00270">
    <property type="entry name" value="DEAD"/>
    <property type="match status" value="1"/>
</dbReference>
<dbReference type="GO" id="GO:0003677">
    <property type="term" value="F:DNA binding"/>
    <property type="evidence" value="ECO:0007669"/>
    <property type="project" value="UniProtKB-KW"/>
</dbReference>
<feature type="domain" description="Helicase ATP-binding" evidence="6">
    <location>
        <begin position="27"/>
        <end position="194"/>
    </location>
</feature>
<feature type="domain" description="Helicase C-terminal" evidence="7">
    <location>
        <begin position="221"/>
        <end position="365"/>
    </location>
</feature>
<keyword evidence="4" id="KW-0067">ATP-binding</keyword>
<dbReference type="GO" id="GO:0006310">
    <property type="term" value="P:DNA recombination"/>
    <property type="evidence" value="ECO:0007669"/>
    <property type="project" value="InterPro"/>
</dbReference>
<dbReference type="CDD" id="cd17920">
    <property type="entry name" value="DEXHc_RecQ"/>
    <property type="match status" value="1"/>
</dbReference>
<dbReference type="Gene3D" id="3.40.50.300">
    <property type="entry name" value="P-loop containing nucleotide triphosphate hydrolases"/>
    <property type="match status" value="2"/>
</dbReference>
<dbReference type="GO" id="GO:0006281">
    <property type="term" value="P:DNA repair"/>
    <property type="evidence" value="ECO:0007669"/>
    <property type="project" value="TreeGrafter"/>
</dbReference>
<dbReference type="SMART" id="SM00490">
    <property type="entry name" value="HELICc"/>
    <property type="match status" value="1"/>
</dbReference>
<evidence type="ECO:0000259" key="6">
    <source>
        <dbReference type="PROSITE" id="PS51192"/>
    </source>
</evidence>
<dbReference type="STRING" id="1122146.IV53_GL000858"/>
<evidence type="ECO:0000256" key="3">
    <source>
        <dbReference type="ARBA" id="ARBA00022806"/>
    </source>
</evidence>
<organism evidence="8 9">
    <name type="scientific">Ligilactobacillus ceti DSM 22408</name>
    <dbReference type="NCBI Taxonomy" id="1122146"/>
    <lineage>
        <taxon>Bacteria</taxon>
        <taxon>Bacillati</taxon>
        <taxon>Bacillota</taxon>
        <taxon>Bacilli</taxon>
        <taxon>Lactobacillales</taxon>
        <taxon>Lactobacillaceae</taxon>
        <taxon>Ligilactobacillus</taxon>
    </lineage>
</organism>
<dbReference type="InterPro" id="IPR001650">
    <property type="entry name" value="Helicase_C-like"/>
</dbReference>
<dbReference type="GO" id="GO:0043138">
    <property type="term" value="F:3'-5' DNA helicase activity"/>
    <property type="evidence" value="ECO:0007669"/>
    <property type="project" value="TreeGrafter"/>
</dbReference>
<evidence type="ECO:0000256" key="4">
    <source>
        <dbReference type="ARBA" id="ARBA00022840"/>
    </source>
</evidence>
<dbReference type="GO" id="GO:0030894">
    <property type="term" value="C:replisome"/>
    <property type="evidence" value="ECO:0007669"/>
    <property type="project" value="TreeGrafter"/>
</dbReference>
<gene>
    <name evidence="8" type="ORF">IV53_GL000858</name>
</gene>
<dbReference type="InterPro" id="IPR014001">
    <property type="entry name" value="Helicase_ATP-bd"/>
</dbReference>
<dbReference type="PANTHER" id="PTHR13710">
    <property type="entry name" value="DNA HELICASE RECQ FAMILY MEMBER"/>
    <property type="match status" value="1"/>
</dbReference>
<dbReference type="PANTHER" id="PTHR13710:SF84">
    <property type="entry name" value="ATP-DEPENDENT DNA HELICASE RECS-RELATED"/>
    <property type="match status" value="1"/>
</dbReference>
<dbReference type="InterPro" id="IPR004589">
    <property type="entry name" value="DNA_helicase_ATP-dep_RecQ"/>
</dbReference>
<dbReference type="SMART" id="SM00487">
    <property type="entry name" value="DEXDc"/>
    <property type="match status" value="1"/>
</dbReference>
<dbReference type="eggNOG" id="COG0514">
    <property type="taxonomic scope" value="Bacteria"/>
</dbReference>
<keyword evidence="5" id="KW-0238">DNA-binding</keyword>
<evidence type="ECO:0000259" key="7">
    <source>
        <dbReference type="PROSITE" id="PS51194"/>
    </source>
</evidence>
<dbReference type="Pfam" id="PF00271">
    <property type="entry name" value="Helicase_C"/>
    <property type="match status" value="1"/>
</dbReference>
<evidence type="ECO:0000313" key="8">
    <source>
        <dbReference type="EMBL" id="KRN88888.1"/>
    </source>
</evidence>
<keyword evidence="1" id="KW-0547">Nucleotide-binding</keyword>
<dbReference type="RefSeq" id="WP_027107292.1">
    <property type="nucleotide sequence ID" value="NZ_JQBZ01000025.1"/>
</dbReference>
<evidence type="ECO:0000313" key="9">
    <source>
        <dbReference type="Proteomes" id="UP000051500"/>
    </source>
</evidence>
<keyword evidence="2" id="KW-0378">Hydrolase</keyword>
<dbReference type="SUPFAM" id="SSF52540">
    <property type="entry name" value="P-loop containing nucleoside triphosphate hydrolases"/>
    <property type="match status" value="1"/>
</dbReference>
<dbReference type="GO" id="GO:0043590">
    <property type="term" value="C:bacterial nucleoid"/>
    <property type="evidence" value="ECO:0007669"/>
    <property type="project" value="TreeGrafter"/>
</dbReference>
<dbReference type="PROSITE" id="PS00690">
    <property type="entry name" value="DEAH_ATP_HELICASE"/>
    <property type="match status" value="1"/>
</dbReference>